<dbReference type="SMART" id="SM00320">
    <property type="entry name" value="WD40"/>
    <property type="match status" value="6"/>
</dbReference>
<dbReference type="InterPro" id="IPR040324">
    <property type="entry name" value="WDR44/Dgr2"/>
</dbReference>
<feature type="region of interest" description="Disordered" evidence="4">
    <location>
        <begin position="102"/>
        <end position="121"/>
    </location>
</feature>
<evidence type="ECO:0000256" key="2">
    <source>
        <dbReference type="ARBA" id="ARBA00022737"/>
    </source>
</evidence>
<feature type="repeat" description="WD" evidence="3">
    <location>
        <begin position="369"/>
        <end position="401"/>
    </location>
</feature>
<dbReference type="Pfam" id="PF00400">
    <property type="entry name" value="WD40"/>
    <property type="match status" value="4"/>
</dbReference>
<evidence type="ECO:0000313" key="6">
    <source>
        <dbReference type="Proteomes" id="UP000594263"/>
    </source>
</evidence>
<keyword evidence="1 3" id="KW-0853">WD repeat</keyword>
<dbReference type="PRINTS" id="PR00320">
    <property type="entry name" value="GPROTEINBRPT"/>
</dbReference>
<dbReference type="InterPro" id="IPR001680">
    <property type="entry name" value="WD40_rpt"/>
</dbReference>
<dbReference type="Gene3D" id="2.130.10.10">
    <property type="entry name" value="YVTN repeat-like/Quinoprotein amine dehydrogenase"/>
    <property type="match status" value="1"/>
</dbReference>
<dbReference type="PANTHER" id="PTHR14221:SF5">
    <property type="entry name" value="TRANSDUCIN_WD40 REPEAT-LIKE SUPERFAMILY PROTEIN"/>
    <property type="match status" value="1"/>
</dbReference>
<reference evidence="5" key="1">
    <citation type="submission" date="2021-01" db="UniProtKB">
        <authorList>
            <consortium name="EnsemblPlants"/>
        </authorList>
    </citation>
    <scope>IDENTIFICATION</scope>
</reference>
<dbReference type="SUPFAM" id="SSF50978">
    <property type="entry name" value="WD40 repeat-like"/>
    <property type="match status" value="1"/>
</dbReference>
<keyword evidence="6" id="KW-1185">Reference proteome</keyword>
<dbReference type="PROSITE" id="PS50082">
    <property type="entry name" value="WD_REPEATS_2"/>
    <property type="match status" value="4"/>
</dbReference>
<dbReference type="EnsemblPlants" id="Kaladp1106s0001.1.v1.1">
    <property type="protein sequence ID" value="Kaladp1106s0001.1.v1.1"/>
    <property type="gene ID" value="Kaladp1106s0001.v1.1"/>
</dbReference>
<feature type="repeat" description="WD" evidence="3">
    <location>
        <begin position="543"/>
        <end position="584"/>
    </location>
</feature>
<name>A0A7N0VM58_KALFE</name>
<dbReference type="Proteomes" id="UP000594263">
    <property type="component" value="Unplaced"/>
</dbReference>
<keyword evidence="2" id="KW-0677">Repeat</keyword>
<feature type="repeat" description="WD" evidence="3">
    <location>
        <begin position="264"/>
        <end position="305"/>
    </location>
</feature>
<proteinExistence type="predicted"/>
<dbReference type="InterPro" id="IPR015943">
    <property type="entry name" value="WD40/YVTN_repeat-like_dom_sf"/>
</dbReference>
<feature type="repeat" description="WD" evidence="3">
    <location>
        <begin position="409"/>
        <end position="444"/>
    </location>
</feature>
<dbReference type="AlphaFoldDB" id="A0A7N0VM58"/>
<organism evidence="5 6">
    <name type="scientific">Kalanchoe fedtschenkoi</name>
    <name type="common">Lavender scallops</name>
    <name type="synonym">South American air plant</name>
    <dbReference type="NCBI Taxonomy" id="63787"/>
    <lineage>
        <taxon>Eukaryota</taxon>
        <taxon>Viridiplantae</taxon>
        <taxon>Streptophyta</taxon>
        <taxon>Embryophyta</taxon>
        <taxon>Tracheophyta</taxon>
        <taxon>Spermatophyta</taxon>
        <taxon>Magnoliopsida</taxon>
        <taxon>eudicotyledons</taxon>
        <taxon>Gunneridae</taxon>
        <taxon>Pentapetalae</taxon>
        <taxon>Saxifragales</taxon>
        <taxon>Crassulaceae</taxon>
        <taxon>Kalanchoe</taxon>
    </lineage>
</organism>
<accession>A0A7N0VM58</accession>
<evidence type="ECO:0000256" key="4">
    <source>
        <dbReference type="SAM" id="MobiDB-lite"/>
    </source>
</evidence>
<evidence type="ECO:0000256" key="1">
    <source>
        <dbReference type="ARBA" id="ARBA00022574"/>
    </source>
</evidence>
<evidence type="ECO:0000313" key="5">
    <source>
        <dbReference type="EnsemblPlants" id="Kaladp1106s0001.1.v1.1"/>
    </source>
</evidence>
<dbReference type="Gramene" id="Kaladp1106s0001.1.v1.1">
    <property type="protein sequence ID" value="Kaladp1106s0001.1.v1.1"/>
    <property type="gene ID" value="Kaladp1106s0001.v1.1"/>
</dbReference>
<dbReference type="InterPro" id="IPR020472">
    <property type="entry name" value="WD40_PAC1"/>
</dbReference>
<evidence type="ECO:0000256" key="3">
    <source>
        <dbReference type="PROSITE-ProRule" id="PRU00221"/>
    </source>
</evidence>
<protein>
    <submittedName>
        <fullName evidence="5">Uncharacterized protein</fullName>
    </submittedName>
</protein>
<dbReference type="InterPro" id="IPR036322">
    <property type="entry name" value="WD40_repeat_dom_sf"/>
</dbReference>
<dbReference type="PROSITE" id="PS50294">
    <property type="entry name" value="WD_REPEATS_REGION"/>
    <property type="match status" value="3"/>
</dbReference>
<dbReference type="PANTHER" id="PTHR14221">
    <property type="entry name" value="WD REPEAT DOMAIN 44"/>
    <property type="match status" value="1"/>
</dbReference>
<dbReference type="OMA" id="DACTRNE"/>
<sequence>MESDVGEEFRVGVSDSGVTASVGSSDLSGELNCSEDLVGVPESFGYEFWTRDPDSVRNRRQKFLEWMDLGMDRASSDGELVDEKYGSNDRIVRQSGAVLRATESEDDFSSSRSSWSDEATDLGQDGAAEDALVCKVRDLDNGAEFVIGEPQREGLLYRIREVGSNRLVSLEEFQRALGSSKLVQRFLRKQDSARKDVADGKKKVKNGWLGKLSAFGCMVDVHKEIDIGHLNIKPTVGSRIRDVKVHPHKKHSKELSSLLSAQDFLAHKGSILTMKFSPDGQFLASGGEDGVVRVWKVIETDRSKRVDLADSDLPNLYTALSNLSKSSLESLDADKEKLNKAGTKKLSDLAPVIVPPKVFSIREKPLHEYKGHCDQVLDLSWSKKGHLLSSSVDKTVRLWKIGHDCCLAIFAHNNYVTSVQFNPENEDYFISGSIDGKVRIWEVQGCQVVDWTDTKEIITAVCYRPDGMGGIVGSLTGNCLVYSIRDNHLELDNQVSLQGKKKLQGKRITGFQFSPCDPSKVMVTSADSAVRILCGIEVICKLKGSRSSSQTSASFTADGKHIVSANEDSNVHVWNYVNQEKSATTAKTIESYESFSSQNASIAIPWPGVKKSRILPDSLSTSPIGYSSQGAAAQHGHDVGGDNTGMSLSSRDLLSMSRGFLLDFLTKGTSTWPEEKLPTPSPHGFSPAAGRFEYKFLKSACQSLFSSPHLWGLVIVTAGWDGRIRTFLNYGLPMRL</sequence>